<dbReference type="PANTHER" id="PTHR12765">
    <property type="entry name" value="RED PROTEIN IK FACTOR CYTOKINE IK"/>
    <property type="match status" value="1"/>
</dbReference>
<evidence type="ECO:0000256" key="2">
    <source>
        <dbReference type="ARBA" id="ARBA00023242"/>
    </source>
</evidence>
<feature type="compositionally biased region" description="Acidic residues" evidence="3">
    <location>
        <begin position="186"/>
        <end position="196"/>
    </location>
</feature>
<proteinExistence type="predicted"/>
<feature type="region of interest" description="Disordered" evidence="3">
    <location>
        <begin position="287"/>
        <end position="442"/>
    </location>
</feature>
<protein>
    <recommendedName>
        <fullName evidence="4">RED-like N-terminal domain-containing protein</fullName>
    </recommendedName>
</protein>
<evidence type="ECO:0000259" key="4">
    <source>
        <dbReference type="Pfam" id="PF07808"/>
    </source>
</evidence>
<feature type="compositionally biased region" description="Polar residues" evidence="3">
    <location>
        <begin position="1"/>
        <end position="10"/>
    </location>
</feature>
<dbReference type="InterPro" id="IPR012916">
    <property type="entry name" value="RED_N"/>
</dbReference>
<feature type="compositionally biased region" description="Low complexity" evidence="3">
    <location>
        <begin position="11"/>
        <end position="41"/>
    </location>
</feature>
<feature type="compositionally biased region" description="Low complexity" evidence="3">
    <location>
        <begin position="403"/>
        <end position="416"/>
    </location>
</feature>
<feature type="compositionally biased region" description="Basic and acidic residues" evidence="3">
    <location>
        <begin position="197"/>
        <end position="213"/>
    </location>
</feature>
<dbReference type="EMBL" id="JAAQHG020000002">
    <property type="protein sequence ID" value="KAL1590574.1"/>
    <property type="molecule type" value="Genomic_DNA"/>
</dbReference>
<name>A0AB34KZZ2_9PEZI</name>
<reference evidence="5 6" key="1">
    <citation type="journal article" date="2020" name="Microbiol. Resour. Announc.">
        <title>Draft Genome Sequence of a Cladosporium Species Isolated from the Mesophotic Ascidian Didemnum maculosum.</title>
        <authorList>
            <person name="Gioti A."/>
            <person name="Siaperas R."/>
            <person name="Nikolaivits E."/>
            <person name="Le Goff G."/>
            <person name="Ouazzani J."/>
            <person name="Kotoulas G."/>
            <person name="Topakas E."/>
        </authorList>
    </citation>
    <scope>NUCLEOTIDE SEQUENCE [LARGE SCALE GENOMIC DNA]</scope>
    <source>
        <strain evidence="5 6">TM138-S3</strain>
    </source>
</reference>
<dbReference type="GO" id="GO:0005634">
    <property type="term" value="C:nucleus"/>
    <property type="evidence" value="ECO:0007669"/>
    <property type="project" value="UniProtKB-SubCell"/>
</dbReference>
<evidence type="ECO:0000256" key="1">
    <source>
        <dbReference type="ARBA" id="ARBA00004123"/>
    </source>
</evidence>
<feature type="compositionally biased region" description="Low complexity" evidence="3">
    <location>
        <begin position="79"/>
        <end position="92"/>
    </location>
</feature>
<feature type="domain" description="RED-like N-terminal" evidence="4">
    <location>
        <begin position="99"/>
        <end position="215"/>
    </location>
</feature>
<dbReference type="Pfam" id="PF07808">
    <property type="entry name" value="RED_N"/>
    <property type="match status" value="1"/>
</dbReference>
<feature type="compositionally biased region" description="Basic residues" evidence="3">
    <location>
        <begin position="541"/>
        <end position="551"/>
    </location>
</feature>
<feature type="compositionally biased region" description="Basic and acidic residues" evidence="3">
    <location>
        <begin position="374"/>
        <end position="385"/>
    </location>
</feature>
<feature type="region of interest" description="Disordered" evidence="3">
    <location>
        <begin position="1"/>
        <end position="94"/>
    </location>
</feature>
<accession>A0AB34KZZ2</accession>
<dbReference type="Proteomes" id="UP000803884">
    <property type="component" value="Unassembled WGS sequence"/>
</dbReference>
<keyword evidence="6" id="KW-1185">Reference proteome</keyword>
<dbReference type="GeneID" id="96002068"/>
<feature type="compositionally biased region" description="Basic and acidic residues" evidence="3">
    <location>
        <begin position="511"/>
        <end position="527"/>
    </location>
</feature>
<comment type="subcellular location">
    <subcellularLocation>
        <location evidence="1">Nucleus</location>
    </subcellularLocation>
</comment>
<organism evidence="5 6">
    <name type="scientific">Cladosporium halotolerans</name>
    <dbReference type="NCBI Taxonomy" id="1052096"/>
    <lineage>
        <taxon>Eukaryota</taxon>
        <taxon>Fungi</taxon>
        <taxon>Dikarya</taxon>
        <taxon>Ascomycota</taxon>
        <taxon>Pezizomycotina</taxon>
        <taxon>Dothideomycetes</taxon>
        <taxon>Dothideomycetidae</taxon>
        <taxon>Cladosporiales</taxon>
        <taxon>Cladosporiaceae</taxon>
        <taxon>Cladosporium</taxon>
    </lineage>
</organism>
<dbReference type="RefSeq" id="XP_069233679.1">
    <property type="nucleotide sequence ID" value="XM_069369230.1"/>
</dbReference>
<keyword evidence="2" id="KW-0539">Nucleus</keyword>
<comment type="caution">
    <text evidence="5">The sequence shown here is derived from an EMBL/GenBank/DDBJ whole genome shotgun (WGS) entry which is preliminary data.</text>
</comment>
<feature type="compositionally biased region" description="Polar residues" evidence="3">
    <location>
        <begin position="386"/>
        <end position="398"/>
    </location>
</feature>
<evidence type="ECO:0000313" key="6">
    <source>
        <dbReference type="Proteomes" id="UP000803884"/>
    </source>
</evidence>
<dbReference type="AlphaFoldDB" id="A0AB34KZZ2"/>
<evidence type="ECO:0000313" key="5">
    <source>
        <dbReference type="EMBL" id="KAL1590574.1"/>
    </source>
</evidence>
<gene>
    <name evidence="5" type="ORF">WHR41_00624</name>
</gene>
<feature type="compositionally biased region" description="Acidic residues" evidence="3">
    <location>
        <begin position="336"/>
        <end position="347"/>
    </location>
</feature>
<feature type="compositionally biased region" description="Basic and acidic residues" evidence="3">
    <location>
        <begin position="464"/>
        <end position="475"/>
    </location>
</feature>
<feature type="compositionally biased region" description="Acidic residues" evidence="3">
    <location>
        <begin position="361"/>
        <end position="373"/>
    </location>
</feature>
<feature type="region of interest" description="Disordered" evidence="3">
    <location>
        <begin position="454"/>
        <end position="573"/>
    </location>
</feature>
<evidence type="ECO:0000256" key="3">
    <source>
        <dbReference type="SAM" id="MobiDB-lite"/>
    </source>
</evidence>
<dbReference type="InterPro" id="IPR039896">
    <property type="entry name" value="Red-like"/>
</dbReference>
<feature type="compositionally biased region" description="Basic and acidic residues" evidence="3">
    <location>
        <begin position="562"/>
        <end position="573"/>
    </location>
</feature>
<sequence>MNNSQFRQLISSSPNQQTNNKNNNASSTPRPTGSSTPSSAALGAKKSSFIPMTPRSLGGGSSGVDFARQVRERNAALNPSNPSKKFKSSAPKGVKYGAGYVDRAKARADAEKEGGEDDKAARVKALEEQVKLGQIPRETFEALRDRITGGEAGATHLVKGLDWALLERVRRGEDVMGTGEGGKEEGGEEVDVDDELEKLGERDVQAVEREKVAKKGNMAPPPPVAGRKRTRDEIMAELKAQRQAAAEARIAAEPVLNERWSRVGEKKKPKIEIDEKGREVMITVDENGKVKKRVRKQKPAEVEEAKGAMGAPDASKAVLGADVSIPEPAKQTEAVPEPEDDEDDDIFEGAGTDYNPLGNMPDDDDSDDSDDSDSETRPSKKKSDTAETSAIAQGTSTNKESDATPPTAANPPSASADQKPARRNYFNDTLSATSEAKPDHLAGIQEVLKKAAKMDPLASANDEGESREAREARLAREKKRAQMLANQDRDLEDMDMGFGGDRYDDEGEDEDGKKVKLAEWKGGKGGDDGWEEDGADGKGGEKRKRKPKKRKGDASNMNDIMRVIEGRKGGEKK</sequence>
<feature type="region of interest" description="Disordered" evidence="3">
    <location>
        <begin position="175"/>
        <end position="230"/>
    </location>
</feature>